<proteinExistence type="predicted"/>
<feature type="compositionally biased region" description="Basic residues" evidence="1">
    <location>
        <begin position="56"/>
        <end position="66"/>
    </location>
</feature>
<protein>
    <submittedName>
        <fullName evidence="2">Uncharacterized protein</fullName>
    </submittedName>
</protein>
<gene>
    <name evidence="2" type="ORF">CWE10_20400</name>
</gene>
<dbReference type="AlphaFoldDB" id="A0A953ICW4"/>
<sequence>MPVGGLARGLPAGGGAVRPAGAAAGAPAGAGSGPRPGQGLRLQGLKLVTSASAPGNRRRLRARRTGRPYAASQASDPCQFRII</sequence>
<reference evidence="2" key="1">
    <citation type="submission" date="2017-11" db="EMBL/GenBank/DDBJ databases">
        <title>Three new genomes from thermophilic consortium.</title>
        <authorList>
            <person name="Quaggio R."/>
            <person name="Amgarten D."/>
            <person name="Setubal J.C."/>
        </authorList>
    </citation>
    <scope>NUCLEOTIDE SEQUENCE</scope>
    <source>
        <strain evidence="2">ZCTH01-B2</strain>
    </source>
</reference>
<evidence type="ECO:0000313" key="3">
    <source>
        <dbReference type="Proteomes" id="UP000732377"/>
    </source>
</evidence>
<organism evidence="2 3">
    <name type="scientific">Symbiobacterium thermophilum</name>
    <dbReference type="NCBI Taxonomy" id="2734"/>
    <lineage>
        <taxon>Bacteria</taxon>
        <taxon>Bacillati</taxon>
        <taxon>Bacillota</taxon>
        <taxon>Clostridia</taxon>
        <taxon>Eubacteriales</taxon>
        <taxon>Symbiobacteriaceae</taxon>
        <taxon>Symbiobacterium</taxon>
    </lineage>
</organism>
<evidence type="ECO:0000256" key="1">
    <source>
        <dbReference type="SAM" id="MobiDB-lite"/>
    </source>
</evidence>
<feature type="compositionally biased region" description="Low complexity" evidence="1">
    <location>
        <begin position="17"/>
        <end position="27"/>
    </location>
</feature>
<feature type="region of interest" description="Disordered" evidence="1">
    <location>
        <begin position="1"/>
        <end position="76"/>
    </location>
</feature>
<dbReference type="EMBL" id="PIUK01000532">
    <property type="protein sequence ID" value="MBY6278459.1"/>
    <property type="molecule type" value="Genomic_DNA"/>
</dbReference>
<dbReference type="Proteomes" id="UP000732377">
    <property type="component" value="Unassembled WGS sequence"/>
</dbReference>
<feature type="compositionally biased region" description="Low complexity" evidence="1">
    <location>
        <begin position="1"/>
        <end position="10"/>
    </location>
</feature>
<comment type="caution">
    <text evidence="2">The sequence shown here is derived from an EMBL/GenBank/DDBJ whole genome shotgun (WGS) entry which is preliminary data.</text>
</comment>
<accession>A0A953ICW4</accession>
<evidence type="ECO:0000313" key="2">
    <source>
        <dbReference type="EMBL" id="MBY6278459.1"/>
    </source>
</evidence>
<name>A0A953ICW4_SYMTR</name>